<keyword evidence="1 9" id="KW-0547">Nucleotide-binding</keyword>
<dbReference type="InterPro" id="IPR014017">
    <property type="entry name" value="DNA_helicase_UvrD-like_C"/>
</dbReference>
<dbReference type="EMBL" id="CP109967">
    <property type="protein sequence ID" value="WAJ72295.1"/>
    <property type="molecule type" value="Genomic_DNA"/>
</dbReference>
<dbReference type="PANTHER" id="PTHR11070:SF63">
    <property type="entry name" value="DNA HELICASE IV"/>
    <property type="match status" value="1"/>
</dbReference>
<evidence type="ECO:0000256" key="5">
    <source>
        <dbReference type="ARBA" id="ARBA00023235"/>
    </source>
</evidence>
<evidence type="ECO:0000256" key="7">
    <source>
        <dbReference type="ARBA" id="ARBA00034808"/>
    </source>
</evidence>
<evidence type="ECO:0000256" key="9">
    <source>
        <dbReference type="PROSITE-ProRule" id="PRU00560"/>
    </source>
</evidence>
<evidence type="ECO:0000256" key="8">
    <source>
        <dbReference type="ARBA" id="ARBA00048988"/>
    </source>
</evidence>
<dbReference type="RefSeq" id="WP_268077010.1">
    <property type="nucleotide sequence ID" value="NZ_CP109967.1"/>
</dbReference>
<dbReference type="InterPro" id="IPR000212">
    <property type="entry name" value="DNA_helicase_UvrD/REP"/>
</dbReference>
<dbReference type="EC" id="5.6.2.4" evidence="7"/>
<dbReference type="Pfam" id="PF00580">
    <property type="entry name" value="UvrD-helicase"/>
    <property type="match status" value="1"/>
</dbReference>
<dbReference type="InterPro" id="IPR014016">
    <property type="entry name" value="UvrD-like_ATP-bd"/>
</dbReference>
<gene>
    <name evidence="11" type="ORF">OLW01_16270</name>
</gene>
<keyword evidence="4 9" id="KW-0067">ATP-binding</keyword>
<dbReference type="Pfam" id="PF13361">
    <property type="entry name" value="UvrD_C"/>
    <property type="match status" value="1"/>
</dbReference>
<evidence type="ECO:0000256" key="1">
    <source>
        <dbReference type="ARBA" id="ARBA00022741"/>
    </source>
</evidence>
<dbReference type="PANTHER" id="PTHR11070">
    <property type="entry name" value="UVRD / RECB / PCRA DNA HELICASE FAMILY MEMBER"/>
    <property type="match status" value="1"/>
</dbReference>
<evidence type="ECO:0000256" key="4">
    <source>
        <dbReference type="ARBA" id="ARBA00022840"/>
    </source>
</evidence>
<keyword evidence="3 9" id="KW-0347">Helicase</keyword>
<evidence type="ECO:0000313" key="12">
    <source>
        <dbReference type="Proteomes" id="UP001163726"/>
    </source>
</evidence>
<dbReference type="Proteomes" id="UP001163726">
    <property type="component" value="Plasmid pCadTS8_2"/>
</dbReference>
<protein>
    <recommendedName>
        <fullName evidence="7">DNA 3'-5' helicase</fullName>
        <ecNumber evidence="7">5.6.2.4</ecNumber>
    </recommendedName>
</protein>
<dbReference type="PROSITE" id="PS51198">
    <property type="entry name" value="UVRD_HELICASE_ATP_BIND"/>
    <property type="match status" value="1"/>
</dbReference>
<evidence type="ECO:0000256" key="2">
    <source>
        <dbReference type="ARBA" id="ARBA00022801"/>
    </source>
</evidence>
<dbReference type="Gene3D" id="3.40.50.300">
    <property type="entry name" value="P-loop containing nucleotide triphosphate hydrolases"/>
    <property type="match status" value="3"/>
</dbReference>
<geneLocation type="plasmid" evidence="11 12">
    <name>pCadTS8_2</name>
</geneLocation>
<evidence type="ECO:0000313" key="11">
    <source>
        <dbReference type="EMBL" id="WAJ72295.1"/>
    </source>
</evidence>
<keyword evidence="2 9" id="KW-0378">Hydrolase</keyword>
<name>A0ABY7AUV3_9ALTE</name>
<comment type="catalytic activity">
    <reaction evidence="8">
        <text>ATP + H2O = ADP + phosphate + H(+)</text>
        <dbReference type="Rhea" id="RHEA:13065"/>
        <dbReference type="ChEBI" id="CHEBI:15377"/>
        <dbReference type="ChEBI" id="CHEBI:15378"/>
        <dbReference type="ChEBI" id="CHEBI:30616"/>
        <dbReference type="ChEBI" id="CHEBI:43474"/>
        <dbReference type="ChEBI" id="CHEBI:456216"/>
        <dbReference type="EC" id="5.6.2.4"/>
    </reaction>
</comment>
<dbReference type="SUPFAM" id="SSF52540">
    <property type="entry name" value="P-loop containing nucleoside triphosphate hydrolases"/>
    <property type="match status" value="1"/>
</dbReference>
<feature type="binding site" evidence="9">
    <location>
        <begin position="216"/>
        <end position="223"/>
    </location>
    <ligand>
        <name>ATP</name>
        <dbReference type="ChEBI" id="CHEBI:30616"/>
    </ligand>
</feature>
<dbReference type="InterPro" id="IPR027417">
    <property type="entry name" value="P-loop_NTPase"/>
</dbReference>
<reference evidence="11" key="1">
    <citation type="submission" date="2022-10" db="EMBL/GenBank/DDBJ databases">
        <title>Catenovulum adriacola sp. nov. isolated in the Harbour of Susak.</title>
        <authorList>
            <person name="Schoch T."/>
            <person name="Reich S.J."/>
            <person name="Stoeferle S."/>
            <person name="Flaiz M."/>
            <person name="Kazda M."/>
            <person name="Riedel C.U."/>
            <person name="Duerre P."/>
        </authorList>
    </citation>
    <scope>NUCLEOTIDE SEQUENCE</scope>
    <source>
        <strain evidence="11">TS8</strain>
        <plasmid evidence="11">pCadTS8_2</plasmid>
    </source>
</reference>
<sequence length="716" mass="82441">MNLSQRKLYRFWQQARGAKQLVTLEPENILLEFNQQFIQLDYANIKSLTVKKGWWFSSICIELKNDKTLILDGYLYSALRAFRKNILGRVLNYYNESLDWQDYLSALRRLESKQHYFSSHEWQPLVELYSLAAQFTSLNIKANDIKHPLANQVFALAKKVNLSEISETARTAHNQLVVARLLAKNKAFFDVIEKQKLTQNQRQACVTNDDHTLVIAGAGTGKTATLIGKAGFLIQAHLARPAQILMLAFGQKAALEMNERIQARLNNQAGDLKASTFHALGFEIVCQAQKAKKQPELKLSPLSSNASLLADFISDSLVQNITDNLSYKRMINEYCHHQFSKNATDVPEDIHTQHWQWRALVSLIIRFLTLYKEGDYSLANMQNLLAKKDSKDFDENYYNLLFLKIFQPLLQAYQLHLSQNNEIDFADMILLAIEAIESGDYQTQYRYILVDEFQDISNGRVKLLTALLGAHPNVRLFAVGDDWQAIYRFNGADLTLFTQFNQYFSPSTQIALDKTFRFNNKIHDISSQFISENPAQIPKKIKTHQQQNSRAVHLIDVSQLIANPTEYVTQSIEQAYQSQLTYLLTELNQQAQASALAQSVLLIGRFSKAKMQMFKSFNIQQHQYAWLDIRYVTAHASKGLEADHAIIIEVDDRVFPSNRKTEAVLEMVLPSAEHYLHAEERRLFYVAMTRAKHQVFLLYNARQMSCFIDELQTFFE</sequence>
<evidence type="ECO:0000259" key="10">
    <source>
        <dbReference type="PROSITE" id="PS51198"/>
    </source>
</evidence>
<keyword evidence="5" id="KW-0413">Isomerase</keyword>
<organism evidence="11 12">
    <name type="scientific">Catenovulum adriaticum</name>
    <dbReference type="NCBI Taxonomy" id="2984846"/>
    <lineage>
        <taxon>Bacteria</taxon>
        <taxon>Pseudomonadati</taxon>
        <taxon>Pseudomonadota</taxon>
        <taxon>Gammaproteobacteria</taxon>
        <taxon>Alteromonadales</taxon>
        <taxon>Alteromonadaceae</taxon>
        <taxon>Catenovulum</taxon>
    </lineage>
</organism>
<feature type="domain" description="UvrD-like helicase ATP-binding" evidence="10">
    <location>
        <begin position="195"/>
        <end position="519"/>
    </location>
</feature>
<proteinExistence type="predicted"/>
<evidence type="ECO:0000256" key="3">
    <source>
        <dbReference type="ARBA" id="ARBA00022806"/>
    </source>
</evidence>
<evidence type="ECO:0000256" key="6">
    <source>
        <dbReference type="ARBA" id="ARBA00034617"/>
    </source>
</evidence>
<keyword evidence="11" id="KW-0614">Plasmid</keyword>
<comment type="catalytic activity">
    <reaction evidence="6">
        <text>Couples ATP hydrolysis with the unwinding of duplex DNA by translocating in the 3'-5' direction.</text>
        <dbReference type="EC" id="5.6.2.4"/>
    </reaction>
</comment>
<dbReference type="CDD" id="cd17932">
    <property type="entry name" value="DEXQc_UvrD"/>
    <property type="match status" value="1"/>
</dbReference>
<accession>A0ABY7AUV3</accession>
<keyword evidence="12" id="KW-1185">Reference proteome</keyword>